<evidence type="ECO:0000256" key="2">
    <source>
        <dbReference type="ARBA" id="ARBA00023015"/>
    </source>
</evidence>
<dbReference type="EMBL" id="FLRD01000004">
    <property type="protein sequence ID" value="SBT30577.1"/>
    <property type="molecule type" value="Genomic_DNA"/>
</dbReference>
<gene>
    <name evidence="7" type="ORF">POVWA1_002430</name>
    <name evidence="8" type="ORF">POVWA2_002380</name>
</gene>
<keyword evidence="4" id="KW-0804">Transcription</keyword>
<dbReference type="AlphaFoldDB" id="A0A1A8YGA6"/>
<evidence type="ECO:0000256" key="4">
    <source>
        <dbReference type="ARBA" id="ARBA00023163"/>
    </source>
</evidence>
<proteinExistence type="predicted"/>
<evidence type="ECO:0000256" key="5">
    <source>
        <dbReference type="ARBA" id="ARBA00023242"/>
    </source>
</evidence>
<evidence type="ECO:0000313" key="10">
    <source>
        <dbReference type="Proteomes" id="UP000078555"/>
    </source>
</evidence>
<keyword evidence="3" id="KW-0238">DNA-binding</keyword>
<evidence type="ECO:0000256" key="1">
    <source>
        <dbReference type="ARBA" id="ARBA00004123"/>
    </source>
</evidence>
<protein>
    <submittedName>
        <fullName evidence="7">Transcription factor with AP2 domain(S) (ApiAP2)</fullName>
    </submittedName>
</protein>
<dbReference type="InterPro" id="IPR001471">
    <property type="entry name" value="AP2/ERF_dom"/>
</dbReference>
<evidence type="ECO:0000256" key="3">
    <source>
        <dbReference type="ARBA" id="ARBA00023125"/>
    </source>
</evidence>
<evidence type="ECO:0000313" key="8">
    <source>
        <dbReference type="EMBL" id="SBT31116.1"/>
    </source>
</evidence>
<evidence type="ECO:0000313" key="9">
    <source>
        <dbReference type="Proteomes" id="UP000078550"/>
    </source>
</evidence>
<sequence length="81" mass="9746">MDGEKKVIVSISTVRCNVHTKCTSFPLPFHRYDTNRRLWRVMYMENDKRKTRGFSPRIYGFNVARELAVQLKYEMNKKCKK</sequence>
<dbReference type="EMBL" id="FLRE01000012">
    <property type="protein sequence ID" value="SBT31116.1"/>
    <property type="molecule type" value="Genomic_DNA"/>
</dbReference>
<dbReference type="Gene3D" id="1.20.5.2050">
    <property type="match status" value="1"/>
</dbReference>
<name>A0A1A8YGA6_PLAOA</name>
<keyword evidence="5" id="KW-0539">Nucleus</keyword>
<reference evidence="9" key="3">
    <citation type="submission" date="2016-05" db="EMBL/GenBank/DDBJ databases">
        <authorList>
            <person name="Naeem Raeece"/>
        </authorList>
    </citation>
    <scope>NUCLEOTIDE SEQUENCE [LARGE SCALE GENOMIC DNA]</scope>
</reference>
<keyword evidence="2" id="KW-0805">Transcription regulation</keyword>
<dbReference type="Proteomes" id="UP000078550">
    <property type="component" value="Unassembled WGS sequence"/>
</dbReference>
<feature type="domain" description="AP2/ERF" evidence="6">
    <location>
        <begin position="31"/>
        <end position="76"/>
    </location>
</feature>
<dbReference type="GO" id="GO:0005634">
    <property type="term" value="C:nucleus"/>
    <property type="evidence" value="ECO:0007669"/>
    <property type="project" value="UniProtKB-SubCell"/>
</dbReference>
<dbReference type="Proteomes" id="UP000078555">
    <property type="component" value="Unassembled WGS sequence"/>
</dbReference>
<keyword evidence="10" id="KW-1185">Reference proteome</keyword>
<reference evidence="7" key="2">
    <citation type="submission" date="2016-05" db="EMBL/GenBank/DDBJ databases">
        <authorList>
            <person name="Lavstsen T."/>
            <person name="Jespersen J.S."/>
        </authorList>
    </citation>
    <scope>NUCLEOTIDE SEQUENCE [LARGE SCALE GENOMIC DNA]</scope>
</reference>
<dbReference type="GO" id="GO:0003677">
    <property type="term" value="F:DNA binding"/>
    <property type="evidence" value="ECO:0007669"/>
    <property type="project" value="UniProtKB-KW"/>
</dbReference>
<accession>A0A1A8YGA6</accession>
<evidence type="ECO:0000313" key="7">
    <source>
        <dbReference type="EMBL" id="SBT30577.1"/>
    </source>
</evidence>
<organism evidence="7 10">
    <name type="scientific">Plasmodium ovale wallikeri</name>
    <dbReference type="NCBI Taxonomy" id="864142"/>
    <lineage>
        <taxon>Eukaryota</taxon>
        <taxon>Sar</taxon>
        <taxon>Alveolata</taxon>
        <taxon>Apicomplexa</taxon>
        <taxon>Aconoidasida</taxon>
        <taxon>Haemosporida</taxon>
        <taxon>Plasmodiidae</taxon>
        <taxon>Plasmodium</taxon>
        <taxon>Plasmodium (Plasmodium)</taxon>
    </lineage>
</organism>
<dbReference type="Pfam" id="PF00847">
    <property type="entry name" value="AP2"/>
    <property type="match status" value="1"/>
</dbReference>
<dbReference type="GO" id="GO:0003700">
    <property type="term" value="F:DNA-binding transcription factor activity"/>
    <property type="evidence" value="ECO:0007669"/>
    <property type="project" value="InterPro"/>
</dbReference>
<reference evidence="10" key="1">
    <citation type="submission" date="2016-05" db="EMBL/GenBank/DDBJ databases">
        <authorList>
            <person name="Naeem R."/>
        </authorList>
    </citation>
    <scope>NUCLEOTIDE SEQUENCE [LARGE SCALE GENOMIC DNA]</scope>
</reference>
<comment type="subcellular location">
    <subcellularLocation>
        <location evidence="1">Nucleus</location>
    </subcellularLocation>
</comment>
<evidence type="ECO:0000259" key="6">
    <source>
        <dbReference type="Pfam" id="PF00847"/>
    </source>
</evidence>